<evidence type="ECO:0000313" key="3">
    <source>
        <dbReference type="Proteomes" id="UP001500742"/>
    </source>
</evidence>
<accession>A0ABP7QE06</accession>
<dbReference type="RefSeq" id="WP_259088412.1">
    <property type="nucleotide sequence ID" value="NZ_BAAAZC010000025.1"/>
</dbReference>
<keyword evidence="1" id="KW-0472">Membrane</keyword>
<evidence type="ECO:0008006" key="4">
    <source>
        <dbReference type="Google" id="ProtNLM"/>
    </source>
</evidence>
<gene>
    <name evidence="2" type="ORF">GCM10022210_35390</name>
</gene>
<feature type="transmembrane region" description="Helical" evidence="1">
    <location>
        <begin position="109"/>
        <end position="126"/>
    </location>
</feature>
<proteinExistence type="predicted"/>
<keyword evidence="3" id="KW-1185">Reference proteome</keyword>
<evidence type="ECO:0000256" key="1">
    <source>
        <dbReference type="SAM" id="Phobius"/>
    </source>
</evidence>
<comment type="caution">
    <text evidence="2">The sequence shown here is derived from an EMBL/GenBank/DDBJ whole genome shotgun (WGS) entry which is preliminary data.</text>
</comment>
<reference evidence="3" key="1">
    <citation type="journal article" date="2019" name="Int. J. Syst. Evol. Microbiol.">
        <title>The Global Catalogue of Microorganisms (GCM) 10K type strain sequencing project: providing services to taxonomists for standard genome sequencing and annotation.</title>
        <authorList>
            <consortium name="The Broad Institute Genomics Platform"/>
            <consortium name="The Broad Institute Genome Sequencing Center for Infectious Disease"/>
            <person name="Wu L."/>
            <person name="Ma J."/>
        </authorList>
    </citation>
    <scope>NUCLEOTIDE SEQUENCE [LARGE SCALE GENOMIC DNA]</scope>
    <source>
        <strain evidence="3">JCM 16601</strain>
    </source>
</reference>
<sequence length="142" mass="15914">MDNSFAKKLNLSYTINTKGVLLYYGLILFNLGLGFAKRLSFLQSRYHEFFSHTSNFIITSILVAVISFIWLLQGAPFKLFIWLGATAIVLNFVVELFVRFMNTPDVIDAVYGSAGALFTICVMAIIKQKGVVATTDLFKPKN</sequence>
<name>A0ABP7QE06_9SPHI</name>
<feature type="transmembrane region" description="Helical" evidence="1">
    <location>
        <begin position="56"/>
        <end position="73"/>
    </location>
</feature>
<evidence type="ECO:0000313" key="2">
    <source>
        <dbReference type="EMBL" id="GAA3980984.1"/>
    </source>
</evidence>
<feature type="transmembrane region" description="Helical" evidence="1">
    <location>
        <begin position="79"/>
        <end position="97"/>
    </location>
</feature>
<protein>
    <recommendedName>
        <fullName evidence="4">VanZ-like domain-containing protein</fullName>
    </recommendedName>
</protein>
<feature type="transmembrane region" description="Helical" evidence="1">
    <location>
        <begin position="20"/>
        <end position="36"/>
    </location>
</feature>
<dbReference type="EMBL" id="BAAAZC010000025">
    <property type="protein sequence ID" value="GAA3980984.1"/>
    <property type="molecule type" value="Genomic_DNA"/>
</dbReference>
<dbReference type="Proteomes" id="UP001500742">
    <property type="component" value="Unassembled WGS sequence"/>
</dbReference>
<organism evidence="2 3">
    <name type="scientific">Mucilaginibacter dorajii</name>
    <dbReference type="NCBI Taxonomy" id="692994"/>
    <lineage>
        <taxon>Bacteria</taxon>
        <taxon>Pseudomonadati</taxon>
        <taxon>Bacteroidota</taxon>
        <taxon>Sphingobacteriia</taxon>
        <taxon>Sphingobacteriales</taxon>
        <taxon>Sphingobacteriaceae</taxon>
        <taxon>Mucilaginibacter</taxon>
    </lineage>
</organism>
<keyword evidence="1" id="KW-0812">Transmembrane</keyword>
<keyword evidence="1" id="KW-1133">Transmembrane helix</keyword>